<evidence type="ECO:0000313" key="1">
    <source>
        <dbReference type="WBParaSite" id="SSTP_0000473250.1"/>
    </source>
</evidence>
<dbReference type="STRING" id="6248.A0A0K0E5E7"/>
<accession>A0A0K0E5E7</accession>
<dbReference type="AlphaFoldDB" id="A0A0K0E5E7"/>
<name>A0A0K0E5E7_STRER</name>
<proteinExistence type="predicted"/>
<protein>
    <submittedName>
        <fullName evidence="1">Transposase</fullName>
    </submittedName>
</protein>
<dbReference type="WBParaSite" id="SSTP_0000473250.1">
    <property type="protein sequence ID" value="SSTP_0000473250.1"/>
    <property type="gene ID" value="SSTP_0000473250"/>
</dbReference>
<reference evidence="1" key="1">
    <citation type="submission" date="2015-08" db="UniProtKB">
        <authorList>
            <consortium name="WormBaseParasite"/>
        </authorList>
    </citation>
    <scope>IDENTIFICATION</scope>
</reference>
<sequence length="85" mass="9712">MSDETLNKNTLLIKRVSYFNINNNTSNKLVKLVTNQGYSIKDAAIMTDVNHSIARFFTSKFKSKKVLSKKPRNEAPKSVFIRCSK</sequence>
<organism evidence="1">
    <name type="scientific">Strongyloides stercoralis</name>
    <name type="common">Threadworm</name>
    <dbReference type="NCBI Taxonomy" id="6248"/>
    <lineage>
        <taxon>Eukaryota</taxon>
        <taxon>Metazoa</taxon>
        <taxon>Ecdysozoa</taxon>
        <taxon>Nematoda</taxon>
        <taxon>Chromadorea</taxon>
        <taxon>Rhabditida</taxon>
        <taxon>Tylenchina</taxon>
        <taxon>Panagrolaimomorpha</taxon>
        <taxon>Strongyloidoidea</taxon>
        <taxon>Strongyloididae</taxon>
        <taxon>Strongyloides</taxon>
    </lineage>
</organism>